<evidence type="ECO:0000313" key="1">
    <source>
        <dbReference type="EMBL" id="KAG8236485.1"/>
    </source>
</evidence>
<name>A0A8K0KKE3_LADFU</name>
<reference evidence="1" key="1">
    <citation type="submission" date="2013-04" db="EMBL/GenBank/DDBJ databases">
        <authorList>
            <person name="Qu J."/>
            <person name="Murali S.C."/>
            <person name="Bandaranaike D."/>
            <person name="Bellair M."/>
            <person name="Blankenburg K."/>
            <person name="Chao H."/>
            <person name="Dinh H."/>
            <person name="Doddapaneni H."/>
            <person name="Downs B."/>
            <person name="Dugan-Rocha S."/>
            <person name="Elkadiri S."/>
            <person name="Gnanaolivu R.D."/>
            <person name="Hernandez B."/>
            <person name="Javaid M."/>
            <person name="Jayaseelan J.C."/>
            <person name="Lee S."/>
            <person name="Li M."/>
            <person name="Ming W."/>
            <person name="Munidasa M."/>
            <person name="Muniz J."/>
            <person name="Nguyen L."/>
            <person name="Ongeri F."/>
            <person name="Osuji N."/>
            <person name="Pu L.-L."/>
            <person name="Puazo M."/>
            <person name="Qu C."/>
            <person name="Quiroz J."/>
            <person name="Raj R."/>
            <person name="Weissenberger G."/>
            <person name="Xin Y."/>
            <person name="Zou X."/>
            <person name="Han Y."/>
            <person name="Richards S."/>
            <person name="Worley K."/>
            <person name="Muzny D."/>
            <person name="Gibbs R."/>
        </authorList>
    </citation>
    <scope>NUCLEOTIDE SEQUENCE</scope>
    <source>
        <strain evidence="1">Sampled in the wild</strain>
    </source>
</reference>
<comment type="caution">
    <text evidence="1">The sequence shown here is derived from an EMBL/GenBank/DDBJ whole genome shotgun (WGS) entry which is preliminary data.</text>
</comment>
<organism evidence="1 2">
    <name type="scientific">Ladona fulva</name>
    <name type="common">Scarce chaser dragonfly</name>
    <name type="synonym">Libellula fulva</name>
    <dbReference type="NCBI Taxonomy" id="123851"/>
    <lineage>
        <taxon>Eukaryota</taxon>
        <taxon>Metazoa</taxon>
        <taxon>Ecdysozoa</taxon>
        <taxon>Arthropoda</taxon>
        <taxon>Hexapoda</taxon>
        <taxon>Insecta</taxon>
        <taxon>Pterygota</taxon>
        <taxon>Palaeoptera</taxon>
        <taxon>Odonata</taxon>
        <taxon>Epiprocta</taxon>
        <taxon>Anisoptera</taxon>
        <taxon>Libelluloidea</taxon>
        <taxon>Libellulidae</taxon>
        <taxon>Ladona</taxon>
    </lineage>
</organism>
<accession>A0A8K0KKE3</accession>
<sequence>MDKTSIDGCLPKSKLALDTMPKEEIELNVAKELQVKRALEIQEKPSISVSHSPKVTAEDDDLTKEMDLALDFYVIDELHQGFDQSEKYFLKYFRHYRLSENEKSPFKDLIEEIEVEYDSIDAIETKGHGEEVIYNDKTDETSKAGKNYSKEIEPYYAFANNFTDFYSWIRYLDLYNLFPASVLYDQHVNLMPRGNTTNFAIECEAKFLTRLSKDTPETEDGSK</sequence>
<dbReference type="AlphaFoldDB" id="A0A8K0KKE3"/>
<reference evidence="1" key="2">
    <citation type="submission" date="2017-10" db="EMBL/GenBank/DDBJ databases">
        <title>Ladona fulva Genome sequencing and assembly.</title>
        <authorList>
            <person name="Murali S."/>
            <person name="Richards S."/>
            <person name="Bandaranaike D."/>
            <person name="Bellair M."/>
            <person name="Blankenburg K."/>
            <person name="Chao H."/>
            <person name="Dinh H."/>
            <person name="Doddapaneni H."/>
            <person name="Dugan-Rocha S."/>
            <person name="Elkadiri S."/>
            <person name="Gnanaolivu R."/>
            <person name="Hernandez B."/>
            <person name="Skinner E."/>
            <person name="Javaid M."/>
            <person name="Lee S."/>
            <person name="Li M."/>
            <person name="Ming W."/>
            <person name="Munidasa M."/>
            <person name="Muniz J."/>
            <person name="Nguyen L."/>
            <person name="Hughes D."/>
            <person name="Osuji N."/>
            <person name="Pu L.-L."/>
            <person name="Puazo M."/>
            <person name="Qu C."/>
            <person name="Quiroz J."/>
            <person name="Raj R."/>
            <person name="Weissenberger G."/>
            <person name="Xin Y."/>
            <person name="Zou X."/>
            <person name="Han Y."/>
            <person name="Worley K."/>
            <person name="Muzny D."/>
            <person name="Gibbs R."/>
        </authorList>
    </citation>
    <scope>NUCLEOTIDE SEQUENCE</scope>
    <source>
        <strain evidence="1">Sampled in the wild</strain>
    </source>
</reference>
<proteinExistence type="predicted"/>
<evidence type="ECO:0000313" key="2">
    <source>
        <dbReference type="Proteomes" id="UP000792457"/>
    </source>
</evidence>
<protein>
    <submittedName>
        <fullName evidence="1">Uncharacterized protein</fullName>
    </submittedName>
</protein>
<dbReference type="EMBL" id="KZ309033">
    <property type="protein sequence ID" value="KAG8236485.1"/>
    <property type="molecule type" value="Genomic_DNA"/>
</dbReference>
<gene>
    <name evidence="1" type="ORF">J437_LFUL016633</name>
</gene>
<dbReference type="Proteomes" id="UP000792457">
    <property type="component" value="Unassembled WGS sequence"/>
</dbReference>
<keyword evidence="2" id="KW-1185">Reference proteome</keyword>